<sequence>MVDLGAVAASKVNWTCPEKSGGRKVRRETTVNEVLQDPPISGHMSISIGALGGYSPRRPTAPRSMCRSASFLFVVETMYAVVVACWAKMLFDFKLRVSGLHNPFVTASSFVIVDGVHVCQRAQPPHARCAAPRRHPEHQNP</sequence>
<evidence type="ECO:0000313" key="3">
    <source>
        <dbReference type="Proteomes" id="UP000076532"/>
    </source>
</evidence>
<keyword evidence="1" id="KW-0812">Transmembrane</keyword>
<evidence type="ECO:0000313" key="2">
    <source>
        <dbReference type="EMBL" id="KZP11605.1"/>
    </source>
</evidence>
<keyword evidence="1" id="KW-0472">Membrane</keyword>
<dbReference type="AlphaFoldDB" id="A0A166AH92"/>
<keyword evidence="3" id="KW-1185">Reference proteome</keyword>
<gene>
    <name evidence="2" type="ORF">FIBSPDRAFT_182914</name>
</gene>
<feature type="transmembrane region" description="Helical" evidence="1">
    <location>
        <begin position="69"/>
        <end position="91"/>
    </location>
</feature>
<accession>A0A166AH92</accession>
<dbReference type="EMBL" id="KV417660">
    <property type="protein sequence ID" value="KZP11605.1"/>
    <property type="molecule type" value="Genomic_DNA"/>
</dbReference>
<proteinExistence type="predicted"/>
<organism evidence="2 3">
    <name type="scientific">Athelia psychrophila</name>
    <dbReference type="NCBI Taxonomy" id="1759441"/>
    <lineage>
        <taxon>Eukaryota</taxon>
        <taxon>Fungi</taxon>
        <taxon>Dikarya</taxon>
        <taxon>Basidiomycota</taxon>
        <taxon>Agaricomycotina</taxon>
        <taxon>Agaricomycetes</taxon>
        <taxon>Agaricomycetidae</taxon>
        <taxon>Atheliales</taxon>
        <taxon>Atheliaceae</taxon>
        <taxon>Athelia</taxon>
    </lineage>
</organism>
<dbReference type="Proteomes" id="UP000076532">
    <property type="component" value="Unassembled WGS sequence"/>
</dbReference>
<keyword evidence="1" id="KW-1133">Transmembrane helix</keyword>
<evidence type="ECO:0000256" key="1">
    <source>
        <dbReference type="SAM" id="Phobius"/>
    </source>
</evidence>
<reference evidence="2 3" key="1">
    <citation type="journal article" date="2016" name="Mol. Biol. Evol.">
        <title>Comparative Genomics of Early-Diverging Mushroom-Forming Fungi Provides Insights into the Origins of Lignocellulose Decay Capabilities.</title>
        <authorList>
            <person name="Nagy L.G."/>
            <person name="Riley R."/>
            <person name="Tritt A."/>
            <person name="Adam C."/>
            <person name="Daum C."/>
            <person name="Floudas D."/>
            <person name="Sun H."/>
            <person name="Yadav J.S."/>
            <person name="Pangilinan J."/>
            <person name="Larsson K.H."/>
            <person name="Matsuura K."/>
            <person name="Barry K."/>
            <person name="Labutti K."/>
            <person name="Kuo R."/>
            <person name="Ohm R.A."/>
            <person name="Bhattacharya S.S."/>
            <person name="Shirouzu T."/>
            <person name="Yoshinaga Y."/>
            <person name="Martin F.M."/>
            <person name="Grigoriev I.V."/>
            <person name="Hibbett D.S."/>
        </authorList>
    </citation>
    <scope>NUCLEOTIDE SEQUENCE [LARGE SCALE GENOMIC DNA]</scope>
    <source>
        <strain evidence="2 3">CBS 109695</strain>
    </source>
</reference>
<protein>
    <submittedName>
        <fullName evidence="2">Uncharacterized protein</fullName>
    </submittedName>
</protein>
<name>A0A166AH92_9AGAM</name>